<dbReference type="EMBL" id="JACHIT010000002">
    <property type="protein sequence ID" value="MBB5917401.1"/>
    <property type="molecule type" value="Genomic_DNA"/>
</dbReference>
<feature type="region of interest" description="Disordered" evidence="1">
    <location>
        <begin position="118"/>
        <end position="160"/>
    </location>
</feature>
<dbReference type="SUPFAM" id="SSF82607">
    <property type="entry name" value="YbaB-like"/>
    <property type="match status" value="1"/>
</dbReference>
<protein>
    <submittedName>
        <fullName evidence="2">DNA-binding protein YbaB</fullName>
    </submittedName>
</protein>
<keyword evidence="2" id="KW-0238">DNA-binding</keyword>
<dbReference type="InterPro" id="IPR004401">
    <property type="entry name" value="YbaB/EbfC"/>
</dbReference>
<dbReference type="InterPro" id="IPR036894">
    <property type="entry name" value="YbaB-like_sf"/>
</dbReference>
<dbReference type="AlphaFoldDB" id="A0A7W9ULC3"/>
<dbReference type="GO" id="GO:0003677">
    <property type="term" value="F:DNA binding"/>
    <property type="evidence" value="ECO:0007669"/>
    <property type="project" value="UniProtKB-KW"/>
</dbReference>
<dbReference type="Pfam" id="PF02575">
    <property type="entry name" value="YbaB_DNA_bd"/>
    <property type="match status" value="1"/>
</dbReference>
<feature type="compositionally biased region" description="Basic and acidic residues" evidence="1">
    <location>
        <begin position="131"/>
        <end position="140"/>
    </location>
</feature>
<sequence length="160" mass="17590">MANERMRADAAQVLEGLDEQLRGIAEVQRQRADLTATITACEKRIKVTVNADGLLIHTEFAEDILDLTPDEIAENITAAVQAASAEVMRLGRELMRPLMERRTRLPKLSEMIEGAPDLGEMIPVAPPPKASLDDPERPRNDSPGTGFDTGARSMIADQDW</sequence>
<evidence type="ECO:0000256" key="1">
    <source>
        <dbReference type="SAM" id="MobiDB-lite"/>
    </source>
</evidence>
<comment type="caution">
    <text evidence="2">The sequence shown here is derived from an EMBL/GenBank/DDBJ whole genome shotgun (WGS) entry which is preliminary data.</text>
</comment>
<organism evidence="2 3">
    <name type="scientific">Nocardia transvalensis</name>
    <dbReference type="NCBI Taxonomy" id="37333"/>
    <lineage>
        <taxon>Bacteria</taxon>
        <taxon>Bacillati</taxon>
        <taxon>Actinomycetota</taxon>
        <taxon>Actinomycetes</taxon>
        <taxon>Mycobacteriales</taxon>
        <taxon>Nocardiaceae</taxon>
        <taxon>Nocardia</taxon>
    </lineage>
</organism>
<keyword evidence="3" id="KW-1185">Reference proteome</keyword>
<accession>A0A7W9ULC3</accession>
<proteinExistence type="predicted"/>
<name>A0A7W9ULC3_9NOCA</name>
<reference evidence="2 3" key="1">
    <citation type="submission" date="2020-08" db="EMBL/GenBank/DDBJ databases">
        <title>Sequencing the genomes of 1000 actinobacteria strains.</title>
        <authorList>
            <person name="Klenk H.-P."/>
        </authorList>
    </citation>
    <scope>NUCLEOTIDE SEQUENCE [LARGE SCALE GENOMIC DNA]</scope>
    <source>
        <strain evidence="2 3">DSM 43582</strain>
    </source>
</reference>
<evidence type="ECO:0000313" key="2">
    <source>
        <dbReference type="EMBL" id="MBB5917401.1"/>
    </source>
</evidence>
<dbReference type="Proteomes" id="UP000540412">
    <property type="component" value="Unassembled WGS sequence"/>
</dbReference>
<dbReference type="Gene3D" id="3.30.1310.10">
    <property type="entry name" value="Nucleoid-associated protein YbaB-like domain"/>
    <property type="match status" value="1"/>
</dbReference>
<dbReference type="RefSeq" id="WP_051162308.1">
    <property type="nucleotide sequence ID" value="NZ_JACHIT010000002.1"/>
</dbReference>
<gene>
    <name evidence="2" type="ORF">BJY24_006313</name>
</gene>
<evidence type="ECO:0000313" key="3">
    <source>
        <dbReference type="Proteomes" id="UP000540412"/>
    </source>
</evidence>